<accession>A0AAW1PI83</accession>
<dbReference type="InterPro" id="IPR032675">
    <property type="entry name" value="LRR_dom_sf"/>
</dbReference>
<organism evidence="4 5">
    <name type="scientific">[Myrmecia] bisecta</name>
    <dbReference type="NCBI Taxonomy" id="41462"/>
    <lineage>
        <taxon>Eukaryota</taxon>
        <taxon>Viridiplantae</taxon>
        <taxon>Chlorophyta</taxon>
        <taxon>core chlorophytes</taxon>
        <taxon>Trebouxiophyceae</taxon>
        <taxon>Trebouxiales</taxon>
        <taxon>Trebouxiaceae</taxon>
        <taxon>Myrmecia</taxon>
    </lineage>
</organism>
<comment type="caution">
    <text evidence="4">The sequence shown here is derived from an EMBL/GenBank/DDBJ whole genome shotgun (WGS) entry which is preliminary data.</text>
</comment>
<feature type="compositionally biased region" description="Pro residues" evidence="2">
    <location>
        <begin position="170"/>
        <end position="242"/>
    </location>
</feature>
<dbReference type="SUPFAM" id="SSF52058">
    <property type="entry name" value="L domain-like"/>
    <property type="match status" value="1"/>
</dbReference>
<dbReference type="Gene3D" id="3.80.10.10">
    <property type="entry name" value="Ribonuclease Inhibitor"/>
    <property type="match status" value="1"/>
</dbReference>
<keyword evidence="5" id="KW-1185">Reference proteome</keyword>
<protein>
    <submittedName>
        <fullName evidence="4">Uncharacterized protein</fullName>
    </submittedName>
</protein>
<dbReference type="Proteomes" id="UP001489004">
    <property type="component" value="Unassembled WGS sequence"/>
</dbReference>
<dbReference type="PRINTS" id="PR01217">
    <property type="entry name" value="PRICHEXTENSN"/>
</dbReference>
<dbReference type="EMBL" id="JALJOR010000012">
    <property type="protein sequence ID" value="KAK9807539.1"/>
    <property type="molecule type" value="Genomic_DNA"/>
</dbReference>
<evidence type="ECO:0000313" key="5">
    <source>
        <dbReference type="Proteomes" id="UP001489004"/>
    </source>
</evidence>
<feature type="region of interest" description="Disordered" evidence="2">
    <location>
        <begin position="170"/>
        <end position="325"/>
    </location>
</feature>
<proteinExistence type="predicted"/>
<dbReference type="PANTHER" id="PTHR48010:SF58">
    <property type="entry name" value="RECEPTOR PROTEIN KINASE-LIKE PROTEIN ZAR1"/>
    <property type="match status" value="1"/>
</dbReference>
<evidence type="ECO:0000256" key="2">
    <source>
        <dbReference type="SAM" id="MobiDB-lite"/>
    </source>
</evidence>
<comment type="subcellular location">
    <subcellularLocation>
        <location evidence="1">Cytoplasm</location>
        <location evidence="1">Cytoskeleton</location>
        <location evidence="1">Cilium axoneme</location>
    </subcellularLocation>
</comment>
<evidence type="ECO:0000256" key="3">
    <source>
        <dbReference type="SAM" id="SignalP"/>
    </source>
</evidence>
<dbReference type="InterPro" id="IPR050994">
    <property type="entry name" value="At_inactive_RLKs"/>
</dbReference>
<evidence type="ECO:0000256" key="1">
    <source>
        <dbReference type="ARBA" id="ARBA00004430"/>
    </source>
</evidence>
<sequence length="325" mass="32111">MHGVMKARHRAWGPLLLSLLGVLLLAGSASASDYTCLNAIRSSAVAHGYAGSAFSAWSGTNPCGGLLGASSWGSSVTCVAVVGVVSGLNLNGQNLPGPLTPLLSDCTSLSTVDLRNNMFTGSIPSSWSGMSSLSSVRLDNNVALCGTPVPSISGLTYTGTNIGTSCFPSPPPPPVVPSPPPSAASPPPASPPPVVPSPPPPAASPPPVVPSPPPPAASPPPVVPSPPPPAASPPPASPPPVPAHRVHTTMPVHGCTGPQSSTTPTSRRTHTSADTGRNSRACTTSPHDSTLAAASTGPQSATATTFPHSSGTSARGAEPASASHT</sequence>
<dbReference type="GO" id="GO:0005930">
    <property type="term" value="C:axoneme"/>
    <property type="evidence" value="ECO:0007669"/>
    <property type="project" value="UniProtKB-SubCell"/>
</dbReference>
<name>A0AAW1PI83_9CHLO</name>
<feature type="compositionally biased region" description="Polar residues" evidence="2">
    <location>
        <begin position="273"/>
        <end position="313"/>
    </location>
</feature>
<dbReference type="PANTHER" id="PTHR48010">
    <property type="entry name" value="OS05G0588300 PROTEIN"/>
    <property type="match status" value="1"/>
</dbReference>
<feature type="signal peptide" evidence="3">
    <location>
        <begin position="1"/>
        <end position="31"/>
    </location>
</feature>
<dbReference type="AlphaFoldDB" id="A0AAW1PI83"/>
<reference evidence="4 5" key="1">
    <citation type="journal article" date="2024" name="Nat. Commun.">
        <title>Phylogenomics reveals the evolutionary origins of lichenization in chlorophyte algae.</title>
        <authorList>
            <person name="Puginier C."/>
            <person name="Libourel C."/>
            <person name="Otte J."/>
            <person name="Skaloud P."/>
            <person name="Haon M."/>
            <person name="Grisel S."/>
            <person name="Petersen M."/>
            <person name="Berrin J.G."/>
            <person name="Delaux P.M."/>
            <person name="Dal Grande F."/>
            <person name="Keller J."/>
        </authorList>
    </citation>
    <scope>NUCLEOTIDE SEQUENCE [LARGE SCALE GENOMIC DNA]</scope>
    <source>
        <strain evidence="4 5">SAG 2043</strain>
    </source>
</reference>
<gene>
    <name evidence="4" type="ORF">WJX72_001964</name>
</gene>
<keyword evidence="3" id="KW-0732">Signal</keyword>
<feature type="chain" id="PRO_5043620839" evidence="3">
    <location>
        <begin position="32"/>
        <end position="325"/>
    </location>
</feature>
<evidence type="ECO:0000313" key="4">
    <source>
        <dbReference type="EMBL" id="KAK9807539.1"/>
    </source>
</evidence>